<name>A0A7M1S1B6_9CAUD</name>
<keyword evidence="2" id="KW-0946">Virion</keyword>
<dbReference type="InterPro" id="IPR011050">
    <property type="entry name" value="Pectin_lyase_fold/virulence"/>
</dbReference>
<evidence type="ECO:0000256" key="2">
    <source>
        <dbReference type="ARBA" id="ARBA00022844"/>
    </source>
</evidence>
<organism evidence="4 5">
    <name type="scientific">uncultured phage cr126_1</name>
    <dbReference type="NCBI Taxonomy" id="2772075"/>
    <lineage>
        <taxon>Viruses</taxon>
        <taxon>Duplodnaviria</taxon>
        <taxon>Heunggongvirae</taxon>
        <taxon>Uroviricota</taxon>
        <taxon>Caudoviricetes</taxon>
        <taxon>Crassvirales</taxon>
        <taxon>Steigviridae</taxon>
        <taxon>Asinivirinae</taxon>
        <taxon>Kolpuevirus</taxon>
        <taxon>Kolpuevirus hominis</taxon>
    </lineage>
</organism>
<dbReference type="Gene3D" id="2.160.20.10">
    <property type="entry name" value="Single-stranded right-handed beta-helix, Pectin lyase-like"/>
    <property type="match status" value="1"/>
</dbReference>
<dbReference type="InterPro" id="IPR012334">
    <property type="entry name" value="Pectin_lyas_fold"/>
</dbReference>
<dbReference type="Pfam" id="PF13229">
    <property type="entry name" value="Beta_helix"/>
    <property type="match status" value="1"/>
</dbReference>
<dbReference type="GO" id="GO:0051701">
    <property type="term" value="P:biological process involved in interaction with host"/>
    <property type="evidence" value="ECO:0007669"/>
    <property type="project" value="UniProtKB-ARBA"/>
</dbReference>
<dbReference type="Proteomes" id="UP000594161">
    <property type="component" value="Segment"/>
</dbReference>
<dbReference type="EMBL" id="MT774391">
    <property type="protein sequence ID" value="QOR59619.1"/>
    <property type="molecule type" value="Genomic_DNA"/>
</dbReference>
<protein>
    <recommendedName>
        <fullName evidence="3">Right handed beta helix domain-containing protein</fullName>
    </recommendedName>
</protein>
<dbReference type="InterPro" id="IPR006626">
    <property type="entry name" value="PbH1"/>
</dbReference>
<dbReference type="InterPro" id="IPR039448">
    <property type="entry name" value="Beta_helix"/>
</dbReference>
<dbReference type="GO" id="GO:0019058">
    <property type="term" value="P:viral life cycle"/>
    <property type="evidence" value="ECO:0007669"/>
    <property type="project" value="UniProtKB-ARBA"/>
</dbReference>
<proteinExistence type="predicted"/>
<accession>A0A7M1S1B6</accession>
<keyword evidence="5" id="KW-1185">Reference proteome</keyword>
<dbReference type="KEGG" id="vg:65130226"/>
<dbReference type="GO" id="GO:0044423">
    <property type="term" value="C:virion component"/>
    <property type="evidence" value="ECO:0007669"/>
    <property type="project" value="UniProtKB-KW"/>
</dbReference>
<evidence type="ECO:0000313" key="5">
    <source>
        <dbReference type="Proteomes" id="UP000594161"/>
    </source>
</evidence>
<dbReference type="RefSeq" id="YP_010111777.1">
    <property type="nucleotide sequence ID" value="NC_055884.1"/>
</dbReference>
<dbReference type="GeneID" id="65130226"/>
<reference evidence="4 5" key="1">
    <citation type="submission" date="2020-07" db="EMBL/GenBank/DDBJ databases">
        <title>Taxonomic proposal: Crassvirales, a new order of highly abundant and diverse bacterial viruses.</title>
        <authorList>
            <person name="Shkoporov A.N."/>
            <person name="Stockdale S.R."/>
            <person name="Guerin E."/>
            <person name="Ross R.P."/>
            <person name="Hill C."/>
        </authorList>
    </citation>
    <scope>NUCLEOTIDE SEQUENCE [LARGE SCALE GENOMIC DNA]</scope>
</reference>
<dbReference type="SMART" id="SM00710">
    <property type="entry name" value="PbH1"/>
    <property type="match status" value="5"/>
</dbReference>
<sequence>MALNITINKVNVAASFAAGATVATAIASGGTTPYVYSLATGSDKFAINSSTGVVTTIAAINIDNIESFSVTTTDSTSGTAQTITSEVVYPNIQAKVQSKFNRSNTIYKITRDIDLGNGVLTIPSECTLDFQGGSFSSGTITGNGTDITVDKQAKIFNNIIIAGTWKVAVIYSGWFNFRYTAGSNNLQNLQNLFNLSSNSYNGVINISQGDYYITIANNSTDSIVIYSNTTVNLNGNIILNPNDLTNYNIVTIRRGNNIIIQGGGSIVGDVVTHTGTTGEWGMGISIYDGNNITIKDVSVKNCWGDGIYIGQVEAATTSYSSNILIDNVTIDSNRRQGISIISVENLTIRNSRIINTGAIKFTSPGAGIDIEPNIANAMVRNINIEGCYFNGNNQGVSGDLLITALIFGSTINTTFSATISNCYFATRVRLTSSMRNLTITSSYINTLDVPKTGSHYYKTLVSGCLINGSMLDMNNPGIFYSGCSFTSAQGSNPRRVFAISSNTENPITKITFPKADALINIKVFSGYNAIDASCISEISIRGRYINDNNNRMSKSSTVVYDDTGVGNIDLSKYRDKSVLVSKPIQAGDGSWEIYLKTYTDVYFTGIVVIEPVLYTTPTPFFTGVVVSNVPSAPAGADFKTVLSQPCHGTTEIINSIIEPKAGVVVYNDTLNKPVFGNGTTWVDATGITV</sequence>
<feature type="domain" description="Right handed beta helix" evidence="3">
    <location>
        <begin position="319"/>
        <end position="484"/>
    </location>
</feature>
<evidence type="ECO:0000256" key="1">
    <source>
        <dbReference type="ARBA" id="ARBA00004328"/>
    </source>
</evidence>
<comment type="subcellular location">
    <subcellularLocation>
        <location evidence="1">Virion</location>
    </subcellularLocation>
</comment>
<evidence type="ECO:0000259" key="3">
    <source>
        <dbReference type="Pfam" id="PF13229"/>
    </source>
</evidence>
<dbReference type="SUPFAM" id="SSF51126">
    <property type="entry name" value="Pectin lyase-like"/>
    <property type="match status" value="1"/>
</dbReference>
<evidence type="ECO:0000313" key="4">
    <source>
        <dbReference type="EMBL" id="QOR59619.1"/>
    </source>
</evidence>